<accession>A0A0B2PCB5</accession>
<sequence length="125" mass="14094">MATNLPATKSTTTTTSLQEKRHRSIFEVPPNFFDCCRLLPSPHSSVSDHYSVKLTIAGKNIVKEEDFKVLTSEFVKDYDVSKNEVVEKLKSLTAEPRDNTYLRIVLVASGGHFAVILILAIYYEE</sequence>
<evidence type="ECO:0000256" key="1">
    <source>
        <dbReference type="SAM" id="MobiDB-lite"/>
    </source>
</evidence>
<evidence type="ECO:0000313" key="3">
    <source>
        <dbReference type="EMBL" id="KHN05257.1"/>
    </source>
</evidence>
<organism evidence="3">
    <name type="scientific">Glycine soja</name>
    <name type="common">Wild soybean</name>
    <dbReference type="NCBI Taxonomy" id="3848"/>
    <lineage>
        <taxon>Eukaryota</taxon>
        <taxon>Viridiplantae</taxon>
        <taxon>Streptophyta</taxon>
        <taxon>Embryophyta</taxon>
        <taxon>Tracheophyta</taxon>
        <taxon>Spermatophyta</taxon>
        <taxon>Magnoliopsida</taxon>
        <taxon>eudicotyledons</taxon>
        <taxon>Gunneridae</taxon>
        <taxon>Pentapetalae</taxon>
        <taxon>rosids</taxon>
        <taxon>fabids</taxon>
        <taxon>Fabales</taxon>
        <taxon>Fabaceae</taxon>
        <taxon>Papilionoideae</taxon>
        <taxon>50 kb inversion clade</taxon>
        <taxon>NPAAA clade</taxon>
        <taxon>indigoferoid/millettioid clade</taxon>
        <taxon>Phaseoleae</taxon>
        <taxon>Glycine</taxon>
        <taxon>Glycine subgen. Soja</taxon>
    </lineage>
</organism>
<feature type="transmembrane region" description="Helical" evidence="2">
    <location>
        <begin position="100"/>
        <end position="123"/>
    </location>
</feature>
<name>A0A0B2PCB5_GLYSO</name>
<gene>
    <name evidence="3" type="ORF">glysoja_047367</name>
</gene>
<evidence type="ECO:0000256" key="2">
    <source>
        <dbReference type="SAM" id="Phobius"/>
    </source>
</evidence>
<keyword evidence="2" id="KW-0812">Transmembrane</keyword>
<reference evidence="3" key="1">
    <citation type="submission" date="2014-07" db="EMBL/GenBank/DDBJ databases">
        <title>Identification of a novel salt tolerance gene in wild soybean by whole-genome sequencing.</title>
        <authorList>
            <person name="Lam H.-M."/>
            <person name="Qi X."/>
            <person name="Li M.-W."/>
            <person name="Liu X."/>
            <person name="Xie M."/>
            <person name="Ni M."/>
            <person name="Xu X."/>
        </authorList>
    </citation>
    <scope>NUCLEOTIDE SEQUENCE [LARGE SCALE GENOMIC DNA]</scope>
    <source>
        <tissue evidence="3">Root</tissue>
    </source>
</reference>
<dbReference type="Proteomes" id="UP000053555">
    <property type="component" value="Unassembled WGS sequence"/>
</dbReference>
<dbReference type="EMBL" id="KN668593">
    <property type="protein sequence ID" value="KHN05257.1"/>
    <property type="molecule type" value="Genomic_DNA"/>
</dbReference>
<proteinExistence type="predicted"/>
<keyword evidence="2" id="KW-1133">Transmembrane helix</keyword>
<protein>
    <submittedName>
        <fullName evidence="3">Uncharacterized protein</fullName>
    </submittedName>
</protein>
<feature type="region of interest" description="Disordered" evidence="1">
    <location>
        <begin position="1"/>
        <end position="20"/>
    </location>
</feature>
<keyword evidence="2" id="KW-0472">Membrane</keyword>
<dbReference type="AlphaFoldDB" id="A0A0B2PCB5"/>